<evidence type="ECO:0000259" key="10">
    <source>
        <dbReference type="PROSITE" id="PS50056"/>
    </source>
</evidence>
<dbReference type="InterPro" id="IPR047170">
    <property type="entry name" value="PTN12/18/22"/>
</dbReference>
<evidence type="ECO:0000256" key="7">
    <source>
        <dbReference type="ARBA" id="ARBA00034734"/>
    </source>
</evidence>
<feature type="compositionally biased region" description="Basic and acidic residues" evidence="8">
    <location>
        <begin position="626"/>
        <end position="639"/>
    </location>
</feature>
<comment type="subcellular location">
    <subcellularLocation>
        <location evidence="1">Cytoplasm</location>
    </subcellularLocation>
</comment>
<dbReference type="GO" id="GO:0004726">
    <property type="term" value="F:non-membrane spanning protein tyrosine phosphatase activity"/>
    <property type="evidence" value="ECO:0007669"/>
    <property type="project" value="InterPro"/>
</dbReference>
<feature type="region of interest" description="Disordered" evidence="8">
    <location>
        <begin position="743"/>
        <end position="762"/>
    </location>
</feature>
<evidence type="ECO:0000256" key="6">
    <source>
        <dbReference type="ARBA" id="ARBA00022912"/>
    </source>
</evidence>
<dbReference type="Gene3D" id="3.90.190.10">
    <property type="entry name" value="Protein tyrosine phosphatase superfamily"/>
    <property type="match status" value="1"/>
</dbReference>
<dbReference type="InterPro" id="IPR000387">
    <property type="entry name" value="Tyr_Pase_dom"/>
</dbReference>
<dbReference type="InterPro" id="IPR000242">
    <property type="entry name" value="PTP_cat"/>
</dbReference>
<evidence type="ECO:0000256" key="2">
    <source>
        <dbReference type="ARBA" id="ARBA00013064"/>
    </source>
</evidence>
<feature type="compositionally biased region" description="Basic and acidic residues" evidence="8">
    <location>
        <begin position="1902"/>
        <end position="1911"/>
    </location>
</feature>
<dbReference type="EC" id="3.1.3.48" evidence="2"/>
<feature type="compositionally biased region" description="Polar residues" evidence="8">
    <location>
        <begin position="581"/>
        <end position="590"/>
    </location>
</feature>
<feature type="compositionally biased region" description="Polar residues" evidence="8">
    <location>
        <begin position="565"/>
        <end position="574"/>
    </location>
</feature>
<evidence type="ECO:0000256" key="8">
    <source>
        <dbReference type="SAM" id="MobiDB-lite"/>
    </source>
</evidence>
<name>A0A8X6WPQ1_9ARAC</name>
<comment type="caution">
    <text evidence="11">The sequence shown here is derived from an EMBL/GenBank/DDBJ whole genome shotgun (WGS) entry which is preliminary data.</text>
</comment>
<feature type="region of interest" description="Disordered" evidence="8">
    <location>
        <begin position="345"/>
        <end position="367"/>
    </location>
</feature>
<feature type="region of interest" description="Disordered" evidence="8">
    <location>
        <begin position="959"/>
        <end position="1022"/>
    </location>
</feature>
<dbReference type="SMART" id="SM00194">
    <property type="entry name" value="PTPc"/>
    <property type="match status" value="1"/>
</dbReference>
<dbReference type="FunFam" id="3.90.190.10:FF:000045">
    <property type="entry name" value="Tyrosine-protein phosphatase non-receptor type 12"/>
    <property type="match status" value="1"/>
</dbReference>
<evidence type="ECO:0000313" key="11">
    <source>
        <dbReference type="EMBL" id="GFY39073.1"/>
    </source>
</evidence>
<dbReference type="Proteomes" id="UP000886998">
    <property type="component" value="Unassembled WGS sequence"/>
</dbReference>
<feature type="region of interest" description="Disordered" evidence="8">
    <location>
        <begin position="624"/>
        <end position="651"/>
    </location>
</feature>
<dbReference type="PRINTS" id="PR00700">
    <property type="entry name" value="PRTYPHPHTASE"/>
</dbReference>
<feature type="compositionally biased region" description="Basic and acidic residues" evidence="8">
    <location>
        <begin position="1610"/>
        <end position="1624"/>
    </location>
</feature>
<dbReference type="OrthoDB" id="8609993at2759"/>
<comment type="similarity">
    <text evidence="7">Belongs to the protein-tyrosine phosphatase family. Non-receptor class 4 subfamily.</text>
</comment>
<accession>A0A8X6WPQ1</accession>
<dbReference type="GO" id="GO:0005737">
    <property type="term" value="C:cytoplasm"/>
    <property type="evidence" value="ECO:0007669"/>
    <property type="project" value="UniProtKB-SubCell"/>
</dbReference>
<organism evidence="11 12">
    <name type="scientific">Trichonephila inaurata madagascariensis</name>
    <dbReference type="NCBI Taxonomy" id="2747483"/>
    <lineage>
        <taxon>Eukaryota</taxon>
        <taxon>Metazoa</taxon>
        <taxon>Ecdysozoa</taxon>
        <taxon>Arthropoda</taxon>
        <taxon>Chelicerata</taxon>
        <taxon>Arachnida</taxon>
        <taxon>Araneae</taxon>
        <taxon>Araneomorphae</taxon>
        <taxon>Entelegynae</taxon>
        <taxon>Araneoidea</taxon>
        <taxon>Nephilidae</taxon>
        <taxon>Trichonephila</taxon>
        <taxon>Trichonephila inaurata</taxon>
    </lineage>
</organism>
<dbReference type="PANTHER" id="PTHR45983:SF2">
    <property type="entry name" value="PROTEIN-TYROSINE-PHOSPHATASE"/>
    <property type="match status" value="1"/>
</dbReference>
<dbReference type="InterPro" id="IPR003595">
    <property type="entry name" value="Tyr_Pase_cat"/>
</dbReference>
<feature type="compositionally biased region" description="Polar residues" evidence="8">
    <location>
        <begin position="1916"/>
        <end position="1925"/>
    </location>
</feature>
<feature type="compositionally biased region" description="Basic and acidic residues" evidence="8">
    <location>
        <begin position="1305"/>
        <end position="1316"/>
    </location>
</feature>
<dbReference type="SUPFAM" id="SSF52799">
    <property type="entry name" value="(Phosphotyrosine protein) phosphatases II"/>
    <property type="match status" value="1"/>
</dbReference>
<gene>
    <name evidence="11" type="primary">Ptpn12</name>
    <name evidence="11" type="ORF">TNIN_323311</name>
</gene>
<feature type="region of interest" description="Disordered" evidence="8">
    <location>
        <begin position="505"/>
        <end position="527"/>
    </location>
</feature>
<feature type="region of interest" description="Disordered" evidence="8">
    <location>
        <begin position="1902"/>
        <end position="1925"/>
    </location>
</feature>
<feature type="region of interest" description="Disordered" evidence="8">
    <location>
        <begin position="1601"/>
        <end position="1666"/>
    </location>
</feature>
<feature type="compositionally biased region" description="Basic and acidic residues" evidence="8">
    <location>
        <begin position="1385"/>
        <end position="1404"/>
    </location>
</feature>
<keyword evidence="12" id="KW-1185">Reference proteome</keyword>
<dbReference type="PROSITE" id="PS00383">
    <property type="entry name" value="TYR_PHOSPHATASE_1"/>
    <property type="match status" value="1"/>
</dbReference>
<feature type="compositionally biased region" description="Polar residues" evidence="8">
    <location>
        <begin position="686"/>
        <end position="703"/>
    </location>
</feature>
<dbReference type="InterPro" id="IPR029021">
    <property type="entry name" value="Prot-tyrosine_phosphatase-like"/>
</dbReference>
<evidence type="ECO:0000256" key="3">
    <source>
        <dbReference type="ARBA" id="ARBA00022490"/>
    </source>
</evidence>
<feature type="domain" description="Tyrosine-protein phosphatase" evidence="9">
    <location>
        <begin position="1"/>
        <end position="261"/>
    </location>
</feature>
<dbReference type="GO" id="GO:0005634">
    <property type="term" value="C:nucleus"/>
    <property type="evidence" value="ECO:0007669"/>
    <property type="project" value="TreeGrafter"/>
</dbReference>
<keyword evidence="3" id="KW-0963">Cytoplasm</keyword>
<keyword evidence="6" id="KW-0904">Protein phosphatase</keyword>
<feature type="domain" description="Tyrosine specific protein phosphatases" evidence="10">
    <location>
        <begin position="175"/>
        <end position="252"/>
    </location>
</feature>
<dbReference type="PROSITE" id="PS50055">
    <property type="entry name" value="TYR_PHOSPHATASE_PTP"/>
    <property type="match status" value="1"/>
</dbReference>
<dbReference type="InterPro" id="IPR016130">
    <property type="entry name" value="Tyr_Pase_AS"/>
</dbReference>
<feature type="region of interest" description="Disordered" evidence="8">
    <location>
        <begin position="465"/>
        <end position="484"/>
    </location>
</feature>
<feature type="region of interest" description="Disordered" evidence="8">
    <location>
        <begin position="674"/>
        <end position="718"/>
    </location>
</feature>
<evidence type="ECO:0000256" key="1">
    <source>
        <dbReference type="ARBA" id="ARBA00004496"/>
    </source>
</evidence>
<sequence length="1925" mass="215906">MQLKKLTEKLREDPDYSCSWGLKDVNRPKNRYKDIVPYDKSRVILPKCDGVPGSDYINASYIKGASGAFAYIAAQGPLPNTVIDFWRMIWICDVQVIVMACNEKEAGKSKCEVYWPTKEEIIHYGNISVELIETSQVCPDFLIRTLLVKCDSEMRDIYQFHYTSWPDHGVPDTVQPMLELVRLMRDCQASETVPIVVHCSAGCGRTGTLCAVDFVWACLRHGKLTEDFSLFQIALELRRQRIAMIQTKEQYILAHKAVAYLFEQQLNVIDCHTYVNVDEDGEPLMWNELSKNKFTLFKKESSSLKEHSSSHNNTTNDNSEQKITTHTEDLTNKFAERDFFKRESTNISEKSSVSNNQMDADVNSSDSMLNSYRNSETSISRNSCLSKQGSEDTIPFIDDDEICVRPNCGRAYLNLPNSGSFSKIINHFDPFVDKIVSDTDDSSPDGDISSFPTKIADFQSDSSKKLNSSTISMNNSRNDINSENSDQIFSNNYATLPCGSNINKNLEKANNRDSYPPSSRLGKFDDSVSDIIEDKDNKGSKKVGKATVVRRPSISKLKALFEKSGLSSSKSTNEGGKRSLFRNNSHSVSRAGSAPPSLDCMDKNSAVERESILMLVTRKFRSASVRTEREINSKSCDKSQHRKSTSGSMTNFKEGFASLSRTVSFNLNRTFKSYSPSKNRVEKPSVSESGNGSFTEDCSTSESSKSKLPEVQPKGKSMWYDKSSLPRAVAIVKPTSPVLTTPNADVPISPTAKKGTGKNTFSSVINKPPKLLPLFGTLNKPSNRDITTMWYNEIDEVSNIETASTKSAPIMEHTKITKKPQHNRVLPFIQSIAPWKKNSKSPLISPESPKNFIEMQNDNSNVIGTSKFYTDIENLNKKIDLPLKDVTVETSTCPVPEEIIPLNSISNEDNFAEKEKCDSPRALTEPLELQKADNLIEQVKNISSIEKVKNNDSVEQVKNNISEKLNKNNDSIEKDKNDNSVEQDKSDNSIEGDKYKGSLEQDKNKDSVEQSKNSDIKNPKSNTEAVLDKTTISVEASVDLPPAIPKKMIIGKQKFFENQIFFNEHETLPNIETIPLDNKNVPTKRKDSITKPAIEGKIESPSLSPKDHYINVNVKALKNIEQIENTLRNNPRSAIIDLTSRESYCMEEDLDNAVRRLSKPSEENKASIVKNISKFPGYEVIWPEGDYSKDKYALNSNSKNKFRCFMLKESNTPKHSKTGLCYSPPLRRSVNTQLGLAKCRSCSNIDWLEPNENVSIVEDGNSKDLTSTPTKKLVNEAVVELNTLLDRLTTQTLSEDPGFVPKSDQAQDRVEEKKDTSNNKWIEKDNLLTHSVTIVSKSNILDSSPKEEEIVFHFPPPPPLPPPEDDQPSETFNIVRKNGSIIVTEKNETKESSTDPLCIKDHSTDSVNYSDNSLSECPQPTPRKSKQGGLRRSASYTNMCVPQSKGKGYENVFLEKYQTLSRLQISSKENNHEQARLVVNSKPSRNKPQISRVKPDYVNIEELFISNSPKNIRKSPKRDLDKECSPVKISVEDAKQRTPNPFKVSKQSYVNVDMSKSCPPSEFKGDPIFSIENKDAHSIYGKICKISDKRFLDSENTQNQRYVSAESMQEDIKRKPLPSKKLERAPLPPNISRIMESPPQKMESSKKLPSRKLEKAPLPPPLLQKSSTAVSLAKKNLPNSSHYMNYPSYRTHIADETPVLAAVRENISNNDLPNSTICANPCRSEMKSSKSPVLSHGLSHSQSDASVFLALKERKMQPLNKGLKIVDSNPKLVNKILKQKKELVSLSSSDSDSSYERIFFEKPPEQSIKASSKPSIKEQIVLNSPKSYKKELPVAPPRSKRRNTTEIHYAKVKSKEASPFSNISPSIPDQQKLCGKVFPSIPEPPPAIPMKTKDAFEIPDEFGIKGSDRATGKILDNSSSSNFRR</sequence>
<dbReference type="PROSITE" id="PS50056">
    <property type="entry name" value="TYR_PHOSPHATASE_2"/>
    <property type="match status" value="1"/>
</dbReference>
<dbReference type="SMART" id="SM00404">
    <property type="entry name" value="PTPc_motif"/>
    <property type="match status" value="1"/>
</dbReference>
<evidence type="ECO:0000313" key="12">
    <source>
        <dbReference type="Proteomes" id="UP000886998"/>
    </source>
</evidence>
<keyword evidence="4" id="KW-0597">Phosphoprotein</keyword>
<dbReference type="GO" id="GO:0048666">
    <property type="term" value="P:neuron development"/>
    <property type="evidence" value="ECO:0007669"/>
    <property type="project" value="UniProtKB-ARBA"/>
</dbReference>
<feature type="region of interest" description="Disordered" evidence="8">
    <location>
        <begin position="1294"/>
        <end position="1316"/>
    </location>
</feature>
<feature type="region of interest" description="Disordered" evidence="8">
    <location>
        <begin position="1378"/>
        <end position="1433"/>
    </location>
</feature>
<protein>
    <recommendedName>
        <fullName evidence="2">protein-tyrosine-phosphatase</fullName>
        <ecNumber evidence="2">3.1.3.48</ecNumber>
    </recommendedName>
</protein>
<feature type="region of interest" description="Disordered" evidence="8">
    <location>
        <begin position="565"/>
        <end position="601"/>
    </location>
</feature>
<feature type="compositionally biased region" description="Basic and acidic residues" evidence="8">
    <location>
        <begin position="1643"/>
        <end position="1655"/>
    </location>
</feature>
<keyword evidence="5" id="KW-0378">Hydrolase</keyword>
<feature type="compositionally biased region" description="Polar residues" evidence="8">
    <location>
        <begin position="1405"/>
        <end position="1418"/>
    </location>
</feature>
<proteinExistence type="inferred from homology"/>
<evidence type="ECO:0000256" key="5">
    <source>
        <dbReference type="ARBA" id="ARBA00022801"/>
    </source>
</evidence>
<dbReference type="Pfam" id="PF00102">
    <property type="entry name" value="Y_phosphatase"/>
    <property type="match status" value="1"/>
</dbReference>
<evidence type="ECO:0000259" key="9">
    <source>
        <dbReference type="PROSITE" id="PS50055"/>
    </source>
</evidence>
<dbReference type="EMBL" id="BMAV01001199">
    <property type="protein sequence ID" value="GFY39073.1"/>
    <property type="molecule type" value="Genomic_DNA"/>
</dbReference>
<reference evidence="11" key="1">
    <citation type="submission" date="2020-08" db="EMBL/GenBank/DDBJ databases">
        <title>Multicomponent nature underlies the extraordinary mechanical properties of spider dragline silk.</title>
        <authorList>
            <person name="Kono N."/>
            <person name="Nakamura H."/>
            <person name="Mori M."/>
            <person name="Yoshida Y."/>
            <person name="Ohtoshi R."/>
            <person name="Malay A.D."/>
            <person name="Moran D.A.P."/>
            <person name="Tomita M."/>
            <person name="Numata K."/>
            <person name="Arakawa K."/>
        </authorList>
    </citation>
    <scope>NUCLEOTIDE SEQUENCE</scope>
</reference>
<evidence type="ECO:0000256" key="4">
    <source>
        <dbReference type="ARBA" id="ARBA00022553"/>
    </source>
</evidence>
<dbReference type="PANTHER" id="PTHR45983">
    <property type="entry name" value="TYROSINE PHOSPHATSE N18, PUTATIVE-RELATED"/>
    <property type="match status" value="1"/>
</dbReference>
<feature type="compositionally biased region" description="Basic and acidic residues" evidence="8">
    <location>
        <begin position="964"/>
        <end position="1018"/>
    </location>
</feature>